<proteinExistence type="predicted"/>
<sequence length="579" mass="61320">MALVDGFFLLSNRTHLIKQSVSLYIVKAAFSVIGSRSIVSPVSRKNSTASRYSIACFKWSSSRSAACFNRFASDRNRFWSRISGTSSSVRSKYDTYTFLICTVAGATSSTGGTLMISVTTPAVPIDPMLLANSAGDTDLVGAIPRLLGRPLSPVAGFETLPATSPGTVRCCRDEGRLASVVGAAIVTAVVTTLEAFVELEFALLFAANSLPSTLGPALPGNTTAGTTTFSSFFFNFCFFVFSGTTTVGIVGGSISTGAGLSLAKSDSADDADGGSDRPDEDELLALEITVSLLRIFAVRDLREVDFFDTPIPSTDGMLIGGLMMPPISPPTPAPAPPVAYAGMAEELDNEDFFVGVEPSEAVLPDLRPPLPAPRPLATESASEVVLSFSNDCDRLRRASYRSSSLLLVELSRDSRSLPDPPKSLRFRFFFLATAARAVAGATPFAVVATSTGLLVTDDNRSVGSSFSSFLMPGGGDEALFSLGYGSCFREWAEVERPPPPPEMAVIGPSPLLALLLAFDRWSSSVSGGKGSFLIAAPDEDRSETAGDAMPSPTEPILSGRKGEEMEFSSCAWWCMLARW</sequence>
<dbReference type="EnsemblMetazoa" id="AATE018819-RA">
    <property type="protein sequence ID" value="AATE018819-PA.1"/>
    <property type="gene ID" value="AATE018819"/>
</dbReference>
<reference evidence="1" key="1">
    <citation type="submission" date="2022-08" db="UniProtKB">
        <authorList>
            <consortium name="EnsemblMetazoa"/>
        </authorList>
    </citation>
    <scope>IDENTIFICATION</scope>
    <source>
        <strain evidence="1">EBRO</strain>
    </source>
</reference>
<evidence type="ECO:0000313" key="1">
    <source>
        <dbReference type="EnsemblMetazoa" id="AATE018819-PA.1"/>
    </source>
</evidence>
<protein>
    <submittedName>
        <fullName evidence="1">Uncharacterized protein</fullName>
    </submittedName>
</protein>
<dbReference type="VEuPathDB" id="VectorBase:AATE018819"/>
<name>A0A182JIQ5_ANOAO</name>
<organism evidence="1">
    <name type="scientific">Anopheles atroparvus</name>
    <name type="common">European mosquito</name>
    <dbReference type="NCBI Taxonomy" id="41427"/>
    <lineage>
        <taxon>Eukaryota</taxon>
        <taxon>Metazoa</taxon>
        <taxon>Ecdysozoa</taxon>
        <taxon>Arthropoda</taxon>
        <taxon>Hexapoda</taxon>
        <taxon>Insecta</taxon>
        <taxon>Pterygota</taxon>
        <taxon>Neoptera</taxon>
        <taxon>Endopterygota</taxon>
        <taxon>Diptera</taxon>
        <taxon>Nematocera</taxon>
        <taxon>Culicoidea</taxon>
        <taxon>Culicidae</taxon>
        <taxon>Anophelinae</taxon>
        <taxon>Anopheles</taxon>
    </lineage>
</organism>
<dbReference type="AlphaFoldDB" id="A0A182JIQ5"/>
<accession>A0A182JIQ5</accession>